<feature type="binding site" evidence="10">
    <location>
        <position position="339"/>
    </location>
    <ligand>
        <name>Zn(2+)</name>
        <dbReference type="ChEBI" id="CHEBI:29105"/>
    </ligand>
</feature>
<feature type="compositionally biased region" description="Basic and acidic residues" evidence="11">
    <location>
        <begin position="534"/>
        <end position="549"/>
    </location>
</feature>
<feature type="compositionally biased region" description="Basic and acidic residues" evidence="11">
    <location>
        <begin position="653"/>
        <end position="664"/>
    </location>
</feature>
<feature type="domain" description="Deacetylase sirtuin-type" evidence="12">
    <location>
        <begin position="204"/>
        <end position="463"/>
    </location>
</feature>
<reference evidence="13" key="1">
    <citation type="submission" date="2025-08" db="UniProtKB">
        <authorList>
            <consortium name="Ensembl"/>
        </authorList>
    </citation>
    <scope>IDENTIFICATION</scope>
</reference>
<dbReference type="GO" id="GO:0050793">
    <property type="term" value="P:regulation of developmental process"/>
    <property type="evidence" value="ECO:0007669"/>
    <property type="project" value="UniProtKB-ARBA"/>
</dbReference>
<dbReference type="PROSITE" id="PS50305">
    <property type="entry name" value="SIRTUIN"/>
    <property type="match status" value="1"/>
</dbReference>
<feature type="compositionally biased region" description="Basic and acidic residues" evidence="11">
    <location>
        <begin position="480"/>
        <end position="489"/>
    </location>
</feature>
<keyword evidence="9" id="KW-0539">Nucleus</keyword>
<comment type="subcellular location">
    <subcellularLocation>
        <location evidence="2">Nucleus</location>
    </subcellularLocation>
</comment>
<evidence type="ECO:0000313" key="14">
    <source>
        <dbReference type="Proteomes" id="UP000261560"/>
    </source>
</evidence>
<dbReference type="PANTHER" id="PTHR11085">
    <property type="entry name" value="NAD-DEPENDENT PROTEIN DEACYLASE SIRTUIN-5, MITOCHONDRIAL-RELATED"/>
    <property type="match status" value="1"/>
</dbReference>
<feature type="compositionally biased region" description="Basic and acidic residues" evidence="11">
    <location>
        <begin position="507"/>
        <end position="526"/>
    </location>
</feature>
<evidence type="ECO:0000313" key="13">
    <source>
        <dbReference type="Ensembl" id="ENSOMEP00000031922.1"/>
    </source>
</evidence>
<dbReference type="AlphaFoldDB" id="A0A3B3DP81"/>
<dbReference type="InterPro" id="IPR029035">
    <property type="entry name" value="DHS-like_NAD/FAD-binding_dom"/>
</dbReference>
<evidence type="ECO:0000256" key="4">
    <source>
        <dbReference type="ARBA" id="ARBA00012928"/>
    </source>
</evidence>
<feature type="compositionally biased region" description="Acidic residues" evidence="11">
    <location>
        <begin position="621"/>
        <end position="643"/>
    </location>
</feature>
<comment type="cofactor">
    <cofactor evidence="1">
        <name>Zn(2+)</name>
        <dbReference type="ChEBI" id="CHEBI:29105"/>
    </cofactor>
</comment>
<dbReference type="GO" id="GO:0005637">
    <property type="term" value="C:nuclear inner membrane"/>
    <property type="evidence" value="ECO:0007669"/>
    <property type="project" value="TreeGrafter"/>
</dbReference>
<sequence length="685" mass="76185">MADEESSHRAAFSGACGVDEPAAKRPKTTPPDDHACGAIEAEPFSYVCSAAESREVAVNYEQRAEKEAKPVMAVEQAATGGDNNGLGLLGSELPKPAERLRFGFGSAEERTGFFCPDDLPSNGLAVTPEHLNDDDDRSSHASSSDWTPQPQIGSYSLIQQHIRETDPRAILRDLLPETILPPDLDDMTLWQIIINISEPPKRKKRKDINTLEDVVRLLHESKRIIVLTGAGVSVSCGIPDFRSRDGIYARLAVDFPDLPDPQSMFDIEYFRRDPRPFFKFAKEIYPGQFQPSPCHRFIAMLDKQEKLLRNYTQNIDTLEQVAGVDKIIQCHGSFATASCLVCKHKVDCEAIREDIFNQVVPRCPRCLDIPLAIMKPDIVFFGENLPEMFHRAMKQDKDEVDLLIVIGSSLKVRPVALIPNSIPHEVPQVLINREPLPHLNFDVELLGDCDGIINELCHRLAGDFERLCFNTLRLAEITEKPPRLPEKPPNEASSDVAPDEQNPGHTDSADRPSEEAKSSQETDAAEKNIMPPEPHPDGETAESPDRPVEDAPTEEADLFKSQLSTLEVRKRCWMSRINRSPISKRLEAGQYLFQAPNRYIFHGAEVYSDSEDETSSSCGSDSEDSEGSVDGVEDDSDPEEDGAEAMAAADEEACFRDTLQHHSANETTDVQLNRSSEKTESFAQI</sequence>
<dbReference type="GO" id="GO:0002039">
    <property type="term" value="F:p53 binding"/>
    <property type="evidence" value="ECO:0007669"/>
    <property type="project" value="TreeGrafter"/>
</dbReference>
<dbReference type="Ensembl" id="ENSOMET00000023637.1">
    <property type="protein sequence ID" value="ENSOMEP00000031922.1"/>
    <property type="gene ID" value="ENSOMEG00000017041.1"/>
</dbReference>
<dbReference type="OMA" id="RYWMSRV"/>
<evidence type="ECO:0000256" key="6">
    <source>
        <dbReference type="ARBA" id="ARBA00022723"/>
    </source>
</evidence>
<keyword evidence="5" id="KW-0808">Transferase</keyword>
<dbReference type="SUPFAM" id="SSF52467">
    <property type="entry name" value="DHS-like NAD/FAD-binding domain"/>
    <property type="match status" value="1"/>
</dbReference>
<evidence type="ECO:0000256" key="1">
    <source>
        <dbReference type="ARBA" id="ARBA00001947"/>
    </source>
</evidence>
<feature type="compositionally biased region" description="Polar residues" evidence="11">
    <location>
        <begin position="665"/>
        <end position="674"/>
    </location>
</feature>
<proteinExistence type="inferred from homology"/>
<protein>
    <recommendedName>
        <fullName evidence="4">protein acetyllysine N-acetyltransferase</fullName>
        <ecNumber evidence="4">2.3.1.286</ecNumber>
    </recommendedName>
</protein>
<evidence type="ECO:0000256" key="3">
    <source>
        <dbReference type="ARBA" id="ARBA00006924"/>
    </source>
</evidence>
<dbReference type="GO" id="GO:0017136">
    <property type="term" value="F:histone deacetylase activity, NAD-dependent"/>
    <property type="evidence" value="ECO:0007669"/>
    <property type="project" value="TreeGrafter"/>
</dbReference>
<dbReference type="GO" id="GO:0005654">
    <property type="term" value="C:nucleoplasm"/>
    <property type="evidence" value="ECO:0007669"/>
    <property type="project" value="TreeGrafter"/>
</dbReference>
<evidence type="ECO:0000256" key="10">
    <source>
        <dbReference type="PROSITE-ProRule" id="PRU00236"/>
    </source>
</evidence>
<dbReference type="OrthoDB" id="424302at2759"/>
<keyword evidence="8" id="KW-0520">NAD</keyword>
<keyword evidence="14" id="KW-1185">Reference proteome</keyword>
<dbReference type="GO" id="GO:0070403">
    <property type="term" value="F:NAD+ binding"/>
    <property type="evidence" value="ECO:0007669"/>
    <property type="project" value="InterPro"/>
</dbReference>
<name>A0A3B3DP81_ORYME</name>
<feature type="region of interest" description="Disordered" evidence="11">
    <location>
        <begin position="607"/>
        <end position="685"/>
    </location>
</feature>
<dbReference type="RefSeq" id="XP_024153017.1">
    <property type="nucleotide sequence ID" value="XM_024297249.2"/>
</dbReference>
<feature type="active site" description="Proton acceptor" evidence="10">
    <location>
        <position position="331"/>
    </location>
</feature>
<dbReference type="Pfam" id="PF02146">
    <property type="entry name" value="SIR2"/>
    <property type="match status" value="1"/>
</dbReference>
<dbReference type="GO" id="GO:0003714">
    <property type="term" value="F:transcription corepressor activity"/>
    <property type="evidence" value="ECO:0007669"/>
    <property type="project" value="TreeGrafter"/>
</dbReference>
<dbReference type="CTD" id="23411"/>
<dbReference type="CDD" id="cd01408">
    <property type="entry name" value="SIRT1"/>
    <property type="match status" value="1"/>
</dbReference>
<feature type="region of interest" description="Disordered" evidence="11">
    <location>
        <begin position="118"/>
        <end position="151"/>
    </location>
</feature>
<evidence type="ECO:0000256" key="8">
    <source>
        <dbReference type="ARBA" id="ARBA00023027"/>
    </source>
</evidence>
<feature type="binding site" evidence="10">
    <location>
        <position position="342"/>
    </location>
    <ligand>
        <name>Zn(2+)</name>
        <dbReference type="ChEBI" id="CHEBI:29105"/>
    </ligand>
</feature>
<reference evidence="13" key="2">
    <citation type="submission" date="2025-09" db="UniProtKB">
        <authorList>
            <consortium name="Ensembl"/>
        </authorList>
    </citation>
    <scope>IDENTIFICATION</scope>
</reference>
<organism evidence="13 14">
    <name type="scientific">Oryzias melastigma</name>
    <name type="common">Marine medaka</name>
    <dbReference type="NCBI Taxonomy" id="30732"/>
    <lineage>
        <taxon>Eukaryota</taxon>
        <taxon>Metazoa</taxon>
        <taxon>Chordata</taxon>
        <taxon>Craniata</taxon>
        <taxon>Vertebrata</taxon>
        <taxon>Euteleostomi</taxon>
        <taxon>Actinopterygii</taxon>
        <taxon>Neopterygii</taxon>
        <taxon>Teleostei</taxon>
        <taxon>Neoteleostei</taxon>
        <taxon>Acanthomorphata</taxon>
        <taxon>Ovalentaria</taxon>
        <taxon>Atherinomorphae</taxon>
        <taxon>Beloniformes</taxon>
        <taxon>Adrianichthyidae</taxon>
        <taxon>Oryziinae</taxon>
        <taxon>Oryzias</taxon>
    </lineage>
</organism>
<dbReference type="GO" id="GO:0051239">
    <property type="term" value="P:regulation of multicellular organismal process"/>
    <property type="evidence" value="ECO:0007669"/>
    <property type="project" value="UniProtKB-ARBA"/>
</dbReference>
<dbReference type="InterPro" id="IPR026591">
    <property type="entry name" value="Sirtuin_cat_small_dom_sf"/>
</dbReference>
<dbReference type="InterPro" id="IPR050134">
    <property type="entry name" value="NAD-dep_sirtuin_deacylases"/>
</dbReference>
<feature type="compositionally biased region" description="Basic and acidic residues" evidence="11">
    <location>
        <begin position="675"/>
        <end position="685"/>
    </location>
</feature>
<dbReference type="FunFam" id="3.30.1600.10:FF:000013">
    <property type="entry name" value="NAD-dependent protein deacetylase sirtuin-1"/>
    <property type="match status" value="2"/>
</dbReference>
<dbReference type="GeneID" id="112161794"/>
<dbReference type="PANTHER" id="PTHR11085:SF9">
    <property type="entry name" value="NAD-DEPENDENT PROTEIN DEACETYLASE SIRTUIN-1"/>
    <property type="match status" value="1"/>
</dbReference>
<dbReference type="KEGG" id="oml:112161794"/>
<evidence type="ECO:0000259" key="12">
    <source>
        <dbReference type="PROSITE" id="PS50305"/>
    </source>
</evidence>
<dbReference type="GO" id="GO:0046872">
    <property type="term" value="F:metal ion binding"/>
    <property type="evidence" value="ECO:0007669"/>
    <property type="project" value="UniProtKB-KW"/>
</dbReference>
<feature type="binding site" evidence="10">
    <location>
        <position position="363"/>
    </location>
    <ligand>
        <name>Zn(2+)</name>
        <dbReference type="ChEBI" id="CHEBI:29105"/>
    </ligand>
</feature>
<dbReference type="InterPro" id="IPR026590">
    <property type="entry name" value="Ssirtuin_cat_dom"/>
</dbReference>
<accession>A0A3B3DP81</accession>
<dbReference type="EC" id="2.3.1.286" evidence="4"/>
<keyword evidence="6 10" id="KW-0479">Metal-binding</keyword>
<feature type="region of interest" description="Disordered" evidence="11">
    <location>
        <begin position="1"/>
        <end position="34"/>
    </location>
</feature>
<dbReference type="GO" id="GO:0033553">
    <property type="term" value="C:rDNA heterochromatin"/>
    <property type="evidence" value="ECO:0007669"/>
    <property type="project" value="TreeGrafter"/>
</dbReference>
<comment type="similarity">
    <text evidence="3">Belongs to the sirtuin family. Class I subfamily.</text>
</comment>
<evidence type="ECO:0000256" key="5">
    <source>
        <dbReference type="ARBA" id="ARBA00022679"/>
    </source>
</evidence>
<evidence type="ECO:0000256" key="2">
    <source>
        <dbReference type="ARBA" id="ARBA00004123"/>
    </source>
</evidence>
<keyword evidence="7 10" id="KW-0862">Zinc</keyword>
<evidence type="ECO:0000256" key="11">
    <source>
        <dbReference type="SAM" id="MobiDB-lite"/>
    </source>
</evidence>
<dbReference type="Gene3D" id="3.30.1600.10">
    <property type="entry name" value="SIR2/SIRT2 'Small Domain"/>
    <property type="match status" value="1"/>
</dbReference>
<dbReference type="Proteomes" id="UP000261560">
    <property type="component" value="Unplaced"/>
</dbReference>
<evidence type="ECO:0000256" key="7">
    <source>
        <dbReference type="ARBA" id="ARBA00022833"/>
    </source>
</evidence>
<feature type="binding site" evidence="10">
    <location>
        <position position="366"/>
    </location>
    <ligand>
        <name>Zn(2+)</name>
        <dbReference type="ChEBI" id="CHEBI:29105"/>
    </ligand>
</feature>
<evidence type="ECO:0000256" key="9">
    <source>
        <dbReference type="ARBA" id="ARBA00023242"/>
    </source>
</evidence>
<dbReference type="PaxDb" id="30732-ENSOMEP00000031922"/>
<dbReference type="Gene3D" id="3.40.50.1220">
    <property type="entry name" value="TPP-binding domain"/>
    <property type="match status" value="1"/>
</dbReference>
<dbReference type="STRING" id="30732.ENSOMEP00000031922"/>
<feature type="region of interest" description="Disordered" evidence="11">
    <location>
        <begin position="480"/>
        <end position="560"/>
    </location>
</feature>
<dbReference type="GeneTree" id="ENSGT00940000157514"/>
<dbReference type="InterPro" id="IPR003000">
    <property type="entry name" value="Sirtuin"/>
</dbReference>